<comment type="caution">
    <text evidence="11">The sequence shown here is derived from an EMBL/GenBank/DDBJ whole genome shotgun (WGS) entry which is preliminary data.</text>
</comment>
<proteinExistence type="inferred from homology"/>
<accession>A0ABW2H5E3</accession>
<keyword evidence="6 10" id="KW-0802">TPR repeat</keyword>
<dbReference type="InterPro" id="IPR002151">
    <property type="entry name" value="Kinesin_light"/>
</dbReference>
<protein>
    <submittedName>
        <fullName evidence="11">Tetratricopeptide repeat protein</fullName>
    </submittedName>
</protein>
<evidence type="ECO:0000256" key="3">
    <source>
        <dbReference type="ARBA" id="ARBA00022490"/>
    </source>
</evidence>
<organism evidence="11 12">
    <name type="scientific">Catellatospora aurea</name>
    <dbReference type="NCBI Taxonomy" id="1337874"/>
    <lineage>
        <taxon>Bacteria</taxon>
        <taxon>Bacillati</taxon>
        <taxon>Actinomycetota</taxon>
        <taxon>Actinomycetes</taxon>
        <taxon>Micromonosporales</taxon>
        <taxon>Micromonosporaceae</taxon>
        <taxon>Catellatospora</taxon>
    </lineage>
</organism>
<evidence type="ECO:0000313" key="11">
    <source>
        <dbReference type="EMBL" id="MFC7247501.1"/>
    </source>
</evidence>
<keyword evidence="8" id="KW-0505">Motor protein</keyword>
<gene>
    <name evidence="11" type="ORF">ACFQO7_33995</name>
</gene>
<dbReference type="EMBL" id="JBHTAC010000058">
    <property type="protein sequence ID" value="MFC7247501.1"/>
    <property type="molecule type" value="Genomic_DNA"/>
</dbReference>
<evidence type="ECO:0000256" key="4">
    <source>
        <dbReference type="ARBA" id="ARBA00022701"/>
    </source>
</evidence>
<dbReference type="Proteomes" id="UP001596392">
    <property type="component" value="Unassembled WGS sequence"/>
</dbReference>
<evidence type="ECO:0000256" key="10">
    <source>
        <dbReference type="PROSITE-ProRule" id="PRU00339"/>
    </source>
</evidence>
<dbReference type="SMART" id="SM00028">
    <property type="entry name" value="TPR"/>
    <property type="match status" value="4"/>
</dbReference>
<evidence type="ECO:0000256" key="6">
    <source>
        <dbReference type="ARBA" id="ARBA00022803"/>
    </source>
</evidence>
<comment type="similarity">
    <text evidence="2">Belongs to the kinesin light chain family.</text>
</comment>
<comment type="subcellular location">
    <subcellularLocation>
        <location evidence="1">Cytoplasm</location>
        <location evidence="1">Cytoskeleton</location>
    </subcellularLocation>
</comment>
<reference evidence="12" key="1">
    <citation type="journal article" date="2019" name="Int. J. Syst. Evol. Microbiol.">
        <title>The Global Catalogue of Microorganisms (GCM) 10K type strain sequencing project: providing services to taxonomists for standard genome sequencing and annotation.</title>
        <authorList>
            <consortium name="The Broad Institute Genomics Platform"/>
            <consortium name="The Broad Institute Genome Sequencing Center for Infectious Disease"/>
            <person name="Wu L."/>
            <person name="Ma J."/>
        </authorList>
    </citation>
    <scope>NUCLEOTIDE SEQUENCE [LARGE SCALE GENOMIC DNA]</scope>
    <source>
        <strain evidence="12">CGMCC 1.9106</strain>
    </source>
</reference>
<evidence type="ECO:0000256" key="8">
    <source>
        <dbReference type="ARBA" id="ARBA00023175"/>
    </source>
</evidence>
<evidence type="ECO:0000256" key="5">
    <source>
        <dbReference type="ARBA" id="ARBA00022737"/>
    </source>
</evidence>
<evidence type="ECO:0000256" key="7">
    <source>
        <dbReference type="ARBA" id="ARBA00023054"/>
    </source>
</evidence>
<evidence type="ECO:0000256" key="9">
    <source>
        <dbReference type="ARBA" id="ARBA00023212"/>
    </source>
</evidence>
<keyword evidence="12" id="KW-1185">Reference proteome</keyword>
<dbReference type="RefSeq" id="WP_376810226.1">
    <property type="nucleotide sequence ID" value="NZ_JBHTAC010000058.1"/>
</dbReference>
<dbReference type="InterPro" id="IPR011990">
    <property type="entry name" value="TPR-like_helical_dom_sf"/>
</dbReference>
<keyword evidence="4" id="KW-0493">Microtubule</keyword>
<evidence type="ECO:0000256" key="1">
    <source>
        <dbReference type="ARBA" id="ARBA00004245"/>
    </source>
</evidence>
<dbReference type="PANTHER" id="PTHR45783">
    <property type="entry name" value="KINESIN LIGHT CHAIN"/>
    <property type="match status" value="1"/>
</dbReference>
<feature type="repeat" description="TPR" evidence="10">
    <location>
        <begin position="64"/>
        <end position="97"/>
    </location>
</feature>
<dbReference type="SUPFAM" id="SSF48452">
    <property type="entry name" value="TPR-like"/>
    <property type="match status" value="2"/>
</dbReference>
<dbReference type="Gene3D" id="1.25.40.10">
    <property type="entry name" value="Tetratricopeptide repeat domain"/>
    <property type="match status" value="2"/>
</dbReference>
<dbReference type="Pfam" id="PF13181">
    <property type="entry name" value="TPR_8"/>
    <property type="match status" value="1"/>
</dbReference>
<keyword evidence="5" id="KW-0677">Repeat</keyword>
<dbReference type="PANTHER" id="PTHR45783:SF3">
    <property type="entry name" value="KINESIN LIGHT CHAIN"/>
    <property type="match status" value="1"/>
</dbReference>
<evidence type="ECO:0000256" key="2">
    <source>
        <dbReference type="ARBA" id="ARBA00009622"/>
    </source>
</evidence>
<dbReference type="Pfam" id="PF13424">
    <property type="entry name" value="TPR_12"/>
    <property type="match status" value="2"/>
</dbReference>
<evidence type="ECO:0000313" key="12">
    <source>
        <dbReference type="Proteomes" id="UP001596392"/>
    </source>
</evidence>
<dbReference type="InterPro" id="IPR019734">
    <property type="entry name" value="TPR_rpt"/>
</dbReference>
<name>A0ABW2H5E3_9ACTN</name>
<keyword evidence="3" id="KW-0963">Cytoplasm</keyword>
<sequence>MKPSWEVDPRERRLVPTYRGELASRVARARALQKAGDYPAAAECLRQAITEGESWLGADAHELVVALNELGILCKYSGYFDEAEQVYRRALSIEEAQGPAATADLASLLHNIAGLAHARGDASSAEPLARRGIAVRSAMTEVNQEALARDRAAWAAILIDLDRLTEAQAILSEVLAAYENVPTPDRYEIAVTLHNLGSLQARAGEHATAVDTLSRAYALKRASLGRRHPDLAITLYNLGRCLQNLGRSRAAKRRFRRAVDILGSRVTDDHPTLAACRDALSR</sequence>
<dbReference type="PROSITE" id="PS50005">
    <property type="entry name" value="TPR"/>
    <property type="match status" value="1"/>
</dbReference>
<keyword evidence="7" id="KW-0175">Coiled coil</keyword>
<keyword evidence="9" id="KW-0206">Cytoskeleton</keyword>